<keyword evidence="3" id="KW-1185">Reference proteome</keyword>
<dbReference type="RefSeq" id="WP_315623692.1">
    <property type="nucleotide sequence ID" value="NZ_JAUHMF010000001.1"/>
</dbReference>
<keyword evidence="1" id="KW-0472">Membrane</keyword>
<evidence type="ECO:0000313" key="2">
    <source>
        <dbReference type="EMBL" id="MDT8897041.1"/>
    </source>
</evidence>
<dbReference type="Proteomes" id="UP001254165">
    <property type="component" value="Unassembled WGS sequence"/>
</dbReference>
<keyword evidence="1" id="KW-0812">Transmembrane</keyword>
<reference evidence="2 3" key="1">
    <citation type="submission" date="2023-07" db="EMBL/GenBank/DDBJ databases">
        <title>Novel species of Thermanaerothrix with wide hydrolytic capabilities.</title>
        <authorList>
            <person name="Zayulina K.S."/>
            <person name="Podosokorskaya O.A."/>
            <person name="Elcheninov A.G."/>
        </authorList>
    </citation>
    <scope>NUCLEOTIDE SEQUENCE [LARGE SCALE GENOMIC DNA]</scope>
    <source>
        <strain evidence="2 3">4228-RoL</strain>
    </source>
</reference>
<evidence type="ECO:0000313" key="3">
    <source>
        <dbReference type="Proteomes" id="UP001254165"/>
    </source>
</evidence>
<accession>A0ABU3NJK2</accession>
<name>A0ABU3NJK2_9CHLR</name>
<dbReference type="Pfam" id="PF05437">
    <property type="entry name" value="AzlD"/>
    <property type="match status" value="1"/>
</dbReference>
<gene>
    <name evidence="2" type="ORF">QYE77_02095</name>
</gene>
<keyword evidence="1" id="KW-1133">Transmembrane helix</keyword>
<feature type="transmembrane region" description="Helical" evidence="1">
    <location>
        <begin position="69"/>
        <end position="100"/>
    </location>
</feature>
<feature type="transmembrane region" description="Helical" evidence="1">
    <location>
        <begin position="6"/>
        <end position="25"/>
    </location>
</feature>
<dbReference type="EMBL" id="JAUHMF010000001">
    <property type="protein sequence ID" value="MDT8897041.1"/>
    <property type="molecule type" value="Genomic_DNA"/>
</dbReference>
<sequence length="105" mass="11600">MRVWVIMLALGIGTFFIRFSLIGLLGKVRIPQRVERAFRFIPASMLSALVISQLTSYASSAPSPLTNSYYLAAFVACGVAWKTRNTLLTVFAGMVVLWLLRAIGM</sequence>
<dbReference type="InterPro" id="IPR008407">
    <property type="entry name" value="Brnchd-chn_aa_trnsp_AzlD"/>
</dbReference>
<protein>
    <submittedName>
        <fullName evidence="2">AzlD domain-containing protein</fullName>
    </submittedName>
</protein>
<evidence type="ECO:0000256" key="1">
    <source>
        <dbReference type="SAM" id="Phobius"/>
    </source>
</evidence>
<organism evidence="2 3">
    <name type="scientific">Thermanaerothrix solaris</name>
    <dbReference type="NCBI Taxonomy" id="3058434"/>
    <lineage>
        <taxon>Bacteria</taxon>
        <taxon>Bacillati</taxon>
        <taxon>Chloroflexota</taxon>
        <taxon>Anaerolineae</taxon>
        <taxon>Anaerolineales</taxon>
        <taxon>Anaerolineaceae</taxon>
        <taxon>Thermanaerothrix</taxon>
    </lineage>
</organism>
<comment type="caution">
    <text evidence="2">The sequence shown here is derived from an EMBL/GenBank/DDBJ whole genome shotgun (WGS) entry which is preliminary data.</text>
</comment>
<proteinExistence type="predicted"/>